<dbReference type="InterPro" id="IPR029063">
    <property type="entry name" value="SAM-dependent_MTases_sf"/>
</dbReference>
<dbReference type="PATRIC" id="fig|43678.3.peg.3310"/>
<dbReference type="GO" id="GO:0008757">
    <property type="term" value="F:S-adenosylmethionine-dependent methyltransferase activity"/>
    <property type="evidence" value="ECO:0007669"/>
    <property type="project" value="InterPro"/>
</dbReference>
<dbReference type="SUPFAM" id="SSF53335">
    <property type="entry name" value="S-adenosyl-L-methionine-dependent methyltransferases"/>
    <property type="match status" value="1"/>
</dbReference>
<keyword evidence="1" id="KW-0489">Methyltransferase</keyword>
<name>A0A163QM45_9CELL</name>
<protein>
    <recommendedName>
        <fullName evidence="4">Methyltransferase type 11 domain-containing protein</fullName>
    </recommendedName>
</protein>
<dbReference type="InterPro" id="IPR013216">
    <property type="entry name" value="Methyltransf_11"/>
</dbReference>
<dbReference type="PANTHER" id="PTHR43464">
    <property type="entry name" value="METHYLTRANSFERASE"/>
    <property type="match status" value="1"/>
</dbReference>
<evidence type="ECO:0000313" key="5">
    <source>
        <dbReference type="EMBL" id="KZM34320.1"/>
    </source>
</evidence>
<reference evidence="5 6" key="1">
    <citation type="submission" date="2016-01" db="EMBL/GenBank/DDBJ databases">
        <title>Genome sequence of Oerskovia enterophila VJag, an agar and cellulose degrading bacterium.</title>
        <authorList>
            <person name="Poehlein A."/>
            <person name="Jag V."/>
            <person name="Bengelsdorf F."/>
            <person name="Duerre P."/>
            <person name="Daniel R."/>
        </authorList>
    </citation>
    <scope>NUCLEOTIDE SEQUENCE [LARGE SCALE GENOMIC DNA]</scope>
    <source>
        <strain evidence="5 6">VJag</strain>
    </source>
</reference>
<gene>
    <name evidence="5" type="ORF">OJAG_31520</name>
</gene>
<proteinExistence type="predicted"/>
<dbReference type="RefSeq" id="WP_068709585.1">
    <property type="nucleotide sequence ID" value="NZ_LRIE01000081.1"/>
</dbReference>
<evidence type="ECO:0000259" key="4">
    <source>
        <dbReference type="Pfam" id="PF08241"/>
    </source>
</evidence>
<keyword evidence="2" id="KW-0808">Transferase</keyword>
<evidence type="ECO:0000313" key="6">
    <source>
        <dbReference type="Proteomes" id="UP000076447"/>
    </source>
</evidence>
<dbReference type="Proteomes" id="UP000076447">
    <property type="component" value="Unassembled WGS sequence"/>
</dbReference>
<evidence type="ECO:0000256" key="1">
    <source>
        <dbReference type="ARBA" id="ARBA00022603"/>
    </source>
</evidence>
<accession>A0A163QM45</accession>
<dbReference type="OrthoDB" id="9810615at2"/>
<dbReference type="STRING" id="43678.OJAG_31520"/>
<feature type="domain" description="Methyltransferase type 11" evidence="4">
    <location>
        <begin position="54"/>
        <end position="146"/>
    </location>
</feature>
<dbReference type="AlphaFoldDB" id="A0A163QM45"/>
<keyword evidence="3" id="KW-0949">S-adenosyl-L-methionine</keyword>
<dbReference type="Pfam" id="PF08241">
    <property type="entry name" value="Methyltransf_11"/>
    <property type="match status" value="1"/>
</dbReference>
<dbReference type="PANTHER" id="PTHR43464:SF19">
    <property type="entry name" value="UBIQUINONE BIOSYNTHESIS O-METHYLTRANSFERASE, MITOCHONDRIAL"/>
    <property type="match status" value="1"/>
</dbReference>
<evidence type="ECO:0000256" key="2">
    <source>
        <dbReference type="ARBA" id="ARBA00022679"/>
    </source>
</evidence>
<dbReference type="GO" id="GO:0032259">
    <property type="term" value="P:methylation"/>
    <property type="evidence" value="ECO:0007669"/>
    <property type="project" value="UniProtKB-KW"/>
</dbReference>
<sequence length="266" mass="28416">MNTRPALDPEILAFYSDRYEEDTRLRRTAHGRLEMLRTRELLGRFLPAAPAHVVDVGGATGVHARWLAEAGHTVDLIDPVPSHVAQAGEIPGVRAQTGDARALPFDDASADVVLLLGPLYHLTERRDRVLALREAARVARPGGLVVAAAISRYAGLLELAALGEVSAENEPALRKALETGLHDPRSGFTTAYFHLPEELSGELAEVGLDAVTVYGVEGPSAPALDNLPLDQAEPMLGSAIRAARLLETDPAMICASPHFLAVGRVL</sequence>
<evidence type="ECO:0000256" key="3">
    <source>
        <dbReference type="ARBA" id="ARBA00022691"/>
    </source>
</evidence>
<comment type="caution">
    <text evidence="5">The sequence shown here is derived from an EMBL/GenBank/DDBJ whole genome shotgun (WGS) entry which is preliminary data.</text>
</comment>
<dbReference type="Gene3D" id="3.40.50.150">
    <property type="entry name" value="Vaccinia Virus protein VP39"/>
    <property type="match status" value="1"/>
</dbReference>
<dbReference type="CDD" id="cd02440">
    <property type="entry name" value="AdoMet_MTases"/>
    <property type="match status" value="1"/>
</dbReference>
<organism evidence="5 6">
    <name type="scientific">Oerskovia enterophila</name>
    <dbReference type="NCBI Taxonomy" id="43678"/>
    <lineage>
        <taxon>Bacteria</taxon>
        <taxon>Bacillati</taxon>
        <taxon>Actinomycetota</taxon>
        <taxon>Actinomycetes</taxon>
        <taxon>Micrococcales</taxon>
        <taxon>Cellulomonadaceae</taxon>
        <taxon>Oerskovia</taxon>
    </lineage>
</organism>
<dbReference type="EMBL" id="LRIE01000081">
    <property type="protein sequence ID" value="KZM34320.1"/>
    <property type="molecule type" value="Genomic_DNA"/>
</dbReference>